<dbReference type="PIRSF" id="PIRSF019239">
    <property type="entry name" value="MrpE"/>
    <property type="match status" value="1"/>
</dbReference>
<evidence type="ECO:0000256" key="1">
    <source>
        <dbReference type="ARBA" id="ARBA00004651"/>
    </source>
</evidence>
<comment type="caution">
    <text evidence="8">The sequence shown here is derived from an EMBL/GenBank/DDBJ whole genome shotgun (WGS) entry which is preliminary data.</text>
</comment>
<keyword evidence="3" id="KW-1003">Cell membrane</keyword>
<dbReference type="Pfam" id="PF01899">
    <property type="entry name" value="MNHE"/>
    <property type="match status" value="1"/>
</dbReference>
<protein>
    <submittedName>
        <fullName evidence="8">Na+/H+ antiporter subunit E</fullName>
    </submittedName>
</protein>
<evidence type="ECO:0000256" key="7">
    <source>
        <dbReference type="SAM" id="Phobius"/>
    </source>
</evidence>
<evidence type="ECO:0000256" key="5">
    <source>
        <dbReference type="ARBA" id="ARBA00022989"/>
    </source>
</evidence>
<name>A0ABS8CJ20_9RHOB</name>
<dbReference type="PANTHER" id="PTHR34584">
    <property type="entry name" value="NA(+)/H(+) ANTIPORTER SUBUNIT E1"/>
    <property type="match status" value="1"/>
</dbReference>
<evidence type="ECO:0000256" key="4">
    <source>
        <dbReference type="ARBA" id="ARBA00022692"/>
    </source>
</evidence>
<dbReference type="RefSeq" id="WP_226933747.1">
    <property type="nucleotide sequence ID" value="NZ_JACDXX010000002.1"/>
</dbReference>
<dbReference type="Proteomes" id="UP001198571">
    <property type="component" value="Unassembled WGS sequence"/>
</dbReference>
<proteinExistence type="inferred from homology"/>
<keyword evidence="4 7" id="KW-0812">Transmembrane</keyword>
<evidence type="ECO:0000256" key="3">
    <source>
        <dbReference type="ARBA" id="ARBA00022475"/>
    </source>
</evidence>
<evidence type="ECO:0000256" key="6">
    <source>
        <dbReference type="ARBA" id="ARBA00023136"/>
    </source>
</evidence>
<keyword evidence="6 7" id="KW-0472">Membrane</keyword>
<feature type="transmembrane region" description="Helical" evidence="7">
    <location>
        <begin position="63"/>
        <end position="82"/>
    </location>
</feature>
<evidence type="ECO:0000313" key="9">
    <source>
        <dbReference type="Proteomes" id="UP001198571"/>
    </source>
</evidence>
<gene>
    <name evidence="8" type="ORF">H0485_02325</name>
</gene>
<comment type="similarity">
    <text evidence="2">Belongs to the CPA3 antiporters (TC 2.A.63) subunit E family.</text>
</comment>
<dbReference type="EMBL" id="JACDXX010000002">
    <property type="protein sequence ID" value="MCB5408845.1"/>
    <property type="molecule type" value="Genomic_DNA"/>
</dbReference>
<accession>A0ABS8CJ20</accession>
<keyword evidence="5 7" id="KW-1133">Transmembrane helix</keyword>
<evidence type="ECO:0000256" key="2">
    <source>
        <dbReference type="ARBA" id="ARBA00006228"/>
    </source>
</evidence>
<dbReference type="NCBIfam" id="NF006520">
    <property type="entry name" value="PRK08965.1-4"/>
    <property type="match status" value="1"/>
</dbReference>
<keyword evidence="9" id="KW-1185">Reference proteome</keyword>
<organism evidence="8 9">
    <name type="scientific">Pseudogemmobacter faecipullorum</name>
    <dbReference type="NCBI Taxonomy" id="2755041"/>
    <lineage>
        <taxon>Bacteria</taxon>
        <taxon>Pseudomonadati</taxon>
        <taxon>Pseudomonadota</taxon>
        <taxon>Alphaproteobacteria</taxon>
        <taxon>Rhodobacterales</taxon>
        <taxon>Paracoccaceae</taxon>
        <taxon>Pseudogemmobacter</taxon>
    </lineage>
</organism>
<reference evidence="8 9" key="1">
    <citation type="submission" date="2020-07" db="EMBL/GenBank/DDBJ databases">
        <title>Pseudogemmobacter sp. nov., isolated from poultry manure in Taiwan.</title>
        <authorList>
            <person name="Lin S.-Y."/>
            <person name="Tang Y.-S."/>
            <person name="Young C.-C."/>
        </authorList>
    </citation>
    <scope>NUCLEOTIDE SEQUENCE [LARGE SCALE GENOMIC DNA]</scope>
    <source>
        <strain evidence="8 9">CC-YST710</strain>
    </source>
</reference>
<dbReference type="PANTHER" id="PTHR34584:SF1">
    <property type="entry name" value="NA(+)_H(+) ANTIPORTER SUBUNIT E1"/>
    <property type="match status" value="1"/>
</dbReference>
<evidence type="ECO:0000313" key="8">
    <source>
        <dbReference type="EMBL" id="MCB5408845.1"/>
    </source>
</evidence>
<comment type="subcellular location">
    <subcellularLocation>
        <location evidence="1">Cell membrane</location>
        <topology evidence="1">Multi-pass membrane protein</topology>
    </subcellularLocation>
</comment>
<dbReference type="InterPro" id="IPR002758">
    <property type="entry name" value="Cation_antiport_E"/>
</dbReference>
<sequence>MSRLFPHPLLSLALLLLWLLLNSFSFGHLVLGAVVATLAARAFALIEPDRVVLRRPMALVRLFFIVGYDIIRSNIAVARLIISGGRHGRRHSDFVEIPLRMRNPAPLALLAMIVTATPGTAWLEYDEETGVLLLHVFDLVENQDWIALIGTRYESLLMEAFPG</sequence>